<dbReference type="GO" id="GO:0020037">
    <property type="term" value="F:heme binding"/>
    <property type="evidence" value="ECO:0007669"/>
    <property type="project" value="InterPro"/>
</dbReference>
<evidence type="ECO:0000256" key="1">
    <source>
        <dbReference type="ARBA" id="ARBA00006401"/>
    </source>
</evidence>
<dbReference type="Gene3D" id="2.40.30.10">
    <property type="entry name" value="Translation factors"/>
    <property type="match status" value="1"/>
</dbReference>
<dbReference type="AlphaFoldDB" id="A0A4Y8PTD4"/>
<keyword evidence="8 15" id="KW-0274">FAD</keyword>
<comment type="catalytic activity">
    <reaction evidence="14 15">
        <text>2 nitric oxide + NADPH + 2 O2 = 2 nitrate + NADP(+) + H(+)</text>
        <dbReference type="Rhea" id="RHEA:19465"/>
        <dbReference type="ChEBI" id="CHEBI:15378"/>
        <dbReference type="ChEBI" id="CHEBI:15379"/>
        <dbReference type="ChEBI" id="CHEBI:16480"/>
        <dbReference type="ChEBI" id="CHEBI:17632"/>
        <dbReference type="ChEBI" id="CHEBI:57783"/>
        <dbReference type="ChEBI" id="CHEBI:58349"/>
        <dbReference type="EC" id="1.14.12.17"/>
    </reaction>
</comment>
<dbReference type="InterPro" id="IPR009050">
    <property type="entry name" value="Globin-like_sf"/>
</dbReference>
<feature type="region of interest" description="Disordered" evidence="16">
    <location>
        <begin position="408"/>
        <end position="429"/>
    </location>
</feature>
<dbReference type="FunFam" id="1.10.490.10:FF:000003">
    <property type="entry name" value="Flavohemoprotein"/>
    <property type="match status" value="1"/>
</dbReference>
<dbReference type="GO" id="GO:0071500">
    <property type="term" value="P:cellular response to nitrosative stress"/>
    <property type="evidence" value="ECO:0007669"/>
    <property type="project" value="TreeGrafter"/>
</dbReference>
<feature type="region of interest" description="Reductase" evidence="15">
    <location>
        <begin position="149"/>
        <end position="429"/>
    </location>
</feature>
<dbReference type="GO" id="GO:0009636">
    <property type="term" value="P:response to toxic substance"/>
    <property type="evidence" value="ECO:0007669"/>
    <property type="project" value="UniProtKB-KW"/>
</dbReference>
<dbReference type="RefSeq" id="WP_134756349.1">
    <property type="nucleotide sequence ID" value="NZ_MYFO02000019.1"/>
</dbReference>
<keyword evidence="11 15" id="KW-0408">Iron</keyword>
<evidence type="ECO:0000313" key="19">
    <source>
        <dbReference type="EMBL" id="TFE84216.1"/>
    </source>
</evidence>
<comment type="cofactor">
    <cofactor evidence="15">
        <name>heme b</name>
        <dbReference type="ChEBI" id="CHEBI:60344"/>
    </cofactor>
    <text evidence="15">Binds 1 heme b (iron(II)-protoporphyrin IX) group per subunit.</text>
</comment>
<dbReference type="GO" id="GO:0019825">
    <property type="term" value="F:oxygen binding"/>
    <property type="evidence" value="ECO:0007669"/>
    <property type="project" value="InterPro"/>
</dbReference>
<evidence type="ECO:0000256" key="6">
    <source>
        <dbReference type="ARBA" id="ARBA00022630"/>
    </source>
</evidence>
<evidence type="ECO:0000256" key="8">
    <source>
        <dbReference type="ARBA" id="ARBA00022827"/>
    </source>
</evidence>
<dbReference type="PANTHER" id="PTHR43396">
    <property type="entry name" value="FLAVOHEMOPROTEIN"/>
    <property type="match status" value="1"/>
</dbReference>
<feature type="domain" description="Globin" evidence="17">
    <location>
        <begin position="1"/>
        <end position="138"/>
    </location>
</feature>
<evidence type="ECO:0000256" key="2">
    <source>
        <dbReference type="ARBA" id="ARBA00008414"/>
    </source>
</evidence>
<organism evidence="19 20">
    <name type="scientific">Paenibacillus athensensis</name>
    <dbReference type="NCBI Taxonomy" id="1967502"/>
    <lineage>
        <taxon>Bacteria</taxon>
        <taxon>Bacillati</taxon>
        <taxon>Bacillota</taxon>
        <taxon>Bacilli</taxon>
        <taxon>Bacillales</taxon>
        <taxon>Paenibacillaceae</taxon>
        <taxon>Paenibacillus</taxon>
    </lineage>
</organism>
<dbReference type="Gene3D" id="3.40.50.80">
    <property type="entry name" value="Nucleotide-binding domain of ferredoxin-NADP reductase (FNR) module"/>
    <property type="match status" value="1"/>
</dbReference>
<evidence type="ECO:0000256" key="16">
    <source>
        <dbReference type="SAM" id="MobiDB-lite"/>
    </source>
</evidence>
<feature type="active site" description="Charge relay system" evidence="15">
    <location>
        <position position="95"/>
    </location>
</feature>
<keyword evidence="7 15" id="KW-0479">Metal-binding</keyword>
<evidence type="ECO:0000256" key="10">
    <source>
        <dbReference type="ARBA" id="ARBA00023002"/>
    </source>
</evidence>
<dbReference type="GO" id="GO:0005344">
    <property type="term" value="F:oxygen carrier activity"/>
    <property type="evidence" value="ECO:0007669"/>
    <property type="project" value="UniProtKB-UniRule"/>
</dbReference>
<dbReference type="FunFam" id="2.40.30.10:FF:000034">
    <property type="entry name" value="Flavohemoprotein"/>
    <property type="match status" value="1"/>
</dbReference>
<dbReference type="InterPro" id="IPR017927">
    <property type="entry name" value="FAD-bd_FR_type"/>
</dbReference>
<keyword evidence="20" id="KW-1185">Reference proteome</keyword>
<evidence type="ECO:0000256" key="7">
    <source>
        <dbReference type="ARBA" id="ARBA00022723"/>
    </source>
</evidence>
<evidence type="ECO:0000256" key="14">
    <source>
        <dbReference type="ARBA" id="ARBA00049433"/>
    </source>
</evidence>
<comment type="similarity">
    <text evidence="1 15">In the C-terminal section; belongs to the flavoprotein pyridine nucleotide cytochrome reductase family.</text>
</comment>
<feature type="active site" description="Charge relay system" evidence="15">
    <location>
        <position position="137"/>
    </location>
</feature>
<name>A0A4Y8PTD4_9BACL</name>
<keyword evidence="3 15" id="KW-0813">Transport</keyword>
<dbReference type="OrthoDB" id="9801223at2"/>
<evidence type="ECO:0000313" key="20">
    <source>
        <dbReference type="Proteomes" id="UP000298246"/>
    </source>
</evidence>
<comment type="caution">
    <text evidence="19">The sequence shown here is derived from an EMBL/GenBank/DDBJ whole genome shotgun (WGS) entry which is preliminary data.</text>
</comment>
<comment type="function">
    <text evidence="15">Is involved in NO detoxification in an aerobic process, termed nitric oxide dioxygenase (NOD) reaction that utilizes O(2) and NAD(P)H to convert NO to nitrate, which protects the bacterium from various noxious nitrogen compounds. Therefore, plays a central role in the inducible response to nitrosative stress.</text>
</comment>
<keyword evidence="9 15" id="KW-0521">NADP</keyword>
<evidence type="ECO:0000256" key="3">
    <source>
        <dbReference type="ARBA" id="ARBA00022448"/>
    </source>
</evidence>
<dbReference type="NCBIfam" id="NF009805">
    <property type="entry name" value="PRK13289.1"/>
    <property type="match status" value="1"/>
</dbReference>
<dbReference type="CDD" id="cd14777">
    <property type="entry name" value="Yhb1-globin-like"/>
    <property type="match status" value="1"/>
</dbReference>
<dbReference type="Gene3D" id="1.10.490.10">
    <property type="entry name" value="Globins"/>
    <property type="match status" value="1"/>
</dbReference>
<feature type="site" description="Involved in heme-bound ligand stabilization and O-O bond activation" evidence="15">
    <location>
        <position position="29"/>
    </location>
</feature>
<sequence>MLNEQTIRLIQSTVPVLEQRGQAITRRFYELLFAEHPELLNVFNHAHQKMGRQQAALANAVYAAALHIDKLETILPAVRQIAHKHRSLGVKAEHYPIVGQTLLAAIKDVLGEAASEEVLAAWAEAYGVIACAFIGVEAGMYREAEEQAGGWAGFRPFKVTAKVRETEAITSFYLMPADGGALAAFEPGQYVSVKMALPGDAFTHIRQYSLSDAPGRPYYRITVKREDAVDDRPAGRVSTYLHERVAVGDELQLSAPAGAFTLDRQAAAVKPVVLISGGVGQTPLVSMLAALAEDRTQQAVTFIHAAHNGRLHALRRQVEELAGALPRGAAFWCYEQPTEQDRADGSFDKAGRIDLAWLASVLEDNQASFYLCGPEPFMRATFGFLREWGVAESDIHYEFFGPTGSLAASPTAGADEEAGLASGRAGRRA</sequence>
<dbReference type="HAMAP" id="MF_01252">
    <property type="entry name" value="Hmp"/>
    <property type="match status" value="1"/>
</dbReference>
<feature type="binding site" evidence="15">
    <location>
        <begin position="399"/>
        <end position="402"/>
    </location>
    <ligand>
        <name>FAD</name>
        <dbReference type="ChEBI" id="CHEBI:57692"/>
    </ligand>
</feature>
<dbReference type="GO" id="GO:0046210">
    <property type="term" value="P:nitric oxide catabolic process"/>
    <property type="evidence" value="ECO:0007669"/>
    <property type="project" value="TreeGrafter"/>
</dbReference>
<keyword evidence="12 15" id="KW-0520">NAD</keyword>
<dbReference type="Pfam" id="PF00175">
    <property type="entry name" value="NAD_binding_1"/>
    <property type="match status" value="1"/>
</dbReference>
<evidence type="ECO:0000259" key="18">
    <source>
        <dbReference type="PROSITE" id="PS51384"/>
    </source>
</evidence>
<comment type="similarity">
    <text evidence="2 15">Belongs to the globin family. Two-domain flavohemoproteins subfamily.</text>
</comment>
<dbReference type="PANTHER" id="PTHR43396:SF3">
    <property type="entry name" value="FLAVOHEMOPROTEIN"/>
    <property type="match status" value="1"/>
</dbReference>
<dbReference type="InterPro" id="IPR039261">
    <property type="entry name" value="FNR_nucleotide-bd"/>
</dbReference>
<gene>
    <name evidence="15" type="primary">hmp</name>
    <name evidence="19" type="ORF">B5M42_20805</name>
</gene>
<dbReference type="SUPFAM" id="SSF63380">
    <property type="entry name" value="Riboflavin synthase domain-like"/>
    <property type="match status" value="1"/>
</dbReference>
<evidence type="ECO:0000256" key="9">
    <source>
        <dbReference type="ARBA" id="ARBA00022857"/>
    </source>
</evidence>
<dbReference type="PROSITE" id="PS01033">
    <property type="entry name" value="GLOBIN"/>
    <property type="match status" value="1"/>
</dbReference>
<evidence type="ECO:0000256" key="5">
    <source>
        <dbReference type="ARBA" id="ARBA00022621"/>
    </source>
</evidence>
<feature type="binding site" evidence="15">
    <location>
        <begin position="206"/>
        <end position="209"/>
    </location>
    <ligand>
        <name>FAD</name>
        <dbReference type="ChEBI" id="CHEBI:57692"/>
    </ligand>
</feature>
<feature type="binding site" evidence="15">
    <location>
        <begin position="278"/>
        <end position="283"/>
    </location>
    <ligand>
        <name>NADP(+)</name>
        <dbReference type="ChEBI" id="CHEBI:58349"/>
    </ligand>
</feature>
<dbReference type="InterPro" id="IPR000971">
    <property type="entry name" value="Globin"/>
</dbReference>
<dbReference type="EC" id="1.14.12.17" evidence="15"/>
<feature type="site" description="Influences the redox potential of the prosthetic heme and FAD groups" evidence="15">
    <location>
        <position position="398"/>
    </location>
</feature>
<dbReference type="GO" id="GO:0046872">
    <property type="term" value="F:metal ion binding"/>
    <property type="evidence" value="ECO:0007669"/>
    <property type="project" value="UniProtKB-KW"/>
</dbReference>
<reference evidence="19 20" key="1">
    <citation type="submission" date="2017-03" db="EMBL/GenBank/DDBJ databases">
        <title>Isolation of Levoglucosan Utilizing Bacteria.</title>
        <authorList>
            <person name="Arya A.S."/>
        </authorList>
    </citation>
    <scope>NUCLEOTIDE SEQUENCE [LARGE SCALE GENOMIC DNA]</scope>
    <source>
        <strain evidence="19 20">MEC069</strain>
    </source>
</reference>
<comment type="domain">
    <text evidence="15">Consists of two distinct domains; an N-terminal heme-containing oxygen-binding domain and a C-terminal reductase domain with binding sites for FAD and NAD(P)H.</text>
</comment>
<keyword evidence="15" id="KW-0216">Detoxification</keyword>
<dbReference type="EMBL" id="MYFO01000037">
    <property type="protein sequence ID" value="TFE84216.1"/>
    <property type="molecule type" value="Genomic_DNA"/>
</dbReference>
<accession>A0A4Y8PTD4</accession>
<dbReference type="GO" id="GO:0071949">
    <property type="term" value="F:FAD binding"/>
    <property type="evidence" value="ECO:0007669"/>
    <property type="project" value="InterPro"/>
</dbReference>
<evidence type="ECO:0000256" key="12">
    <source>
        <dbReference type="ARBA" id="ARBA00023027"/>
    </source>
</evidence>
<keyword evidence="19" id="KW-0223">Dioxygenase</keyword>
<feature type="domain" description="FAD-binding FR-type" evidence="18">
    <location>
        <begin position="152"/>
        <end position="263"/>
    </location>
</feature>
<evidence type="ECO:0000256" key="11">
    <source>
        <dbReference type="ARBA" id="ARBA00023004"/>
    </source>
</evidence>
<dbReference type="Pfam" id="PF00042">
    <property type="entry name" value="Globin"/>
    <property type="match status" value="1"/>
</dbReference>
<feature type="binding site" evidence="15">
    <location>
        <position position="190"/>
    </location>
    <ligand>
        <name>FAD</name>
        <dbReference type="ChEBI" id="CHEBI:57692"/>
    </ligand>
</feature>
<keyword evidence="4 15" id="KW-0349">Heme</keyword>
<feature type="compositionally biased region" description="Low complexity" evidence="16">
    <location>
        <begin position="419"/>
        <end position="429"/>
    </location>
</feature>
<comment type="catalytic activity">
    <reaction evidence="13 15">
        <text>2 nitric oxide + NADH + 2 O2 = 2 nitrate + NAD(+) + H(+)</text>
        <dbReference type="Rhea" id="RHEA:19469"/>
        <dbReference type="ChEBI" id="CHEBI:15378"/>
        <dbReference type="ChEBI" id="CHEBI:15379"/>
        <dbReference type="ChEBI" id="CHEBI:16480"/>
        <dbReference type="ChEBI" id="CHEBI:17632"/>
        <dbReference type="ChEBI" id="CHEBI:57540"/>
        <dbReference type="ChEBI" id="CHEBI:57945"/>
        <dbReference type="EC" id="1.14.12.17"/>
    </reaction>
</comment>
<evidence type="ECO:0000256" key="4">
    <source>
        <dbReference type="ARBA" id="ARBA00022617"/>
    </source>
</evidence>
<dbReference type="FunFam" id="3.40.50.80:FF:000010">
    <property type="entry name" value="Flavohemoprotein"/>
    <property type="match status" value="1"/>
</dbReference>
<keyword evidence="6 15" id="KW-0285">Flavoprotein</keyword>
<dbReference type="CDD" id="cd06184">
    <property type="entry name" value="flavohem_like_fad_nad_binding"/>
    <property type="match status" value="1"/>
</dbReference>
<protein>
    <recommendedName>
        <fullName evidence="15">Flavohemoprotein</fullName>
    </recommendedName>
    <alternativeName>
        <fullName evidence="15">Flavohemoglobin</fullName>
    </alternativeName>
    <alternativeName>
        <fullName evidence="15">Hemoglobin-like protein</fullName>
    </alternativeName>
    <alternativeName>
        <fullName evidence="15">Nitric oxide dioxygenase</fullName>
        <shortName evidence="15">NO oxygenase</shortName>
        <shortName evidence="15">NOD</shortName>
        <ecNumber evidence="15">1.14.12.17</ecNumber>
    </alternativeName>
</protein>
<dbReference type="InterPro" id="IPR023950">
    <property type="entry name" value="Hmp"/>
</dbReference>
<evidence type="ECO:0000259" key="17">
    <source>
        <dbReference type="PROSITE" id="PS01033"/>
    </source>
</evidence>
<dbReference type="InterPro" id="IPR017938">
    <property type="entry name" value="Riboflavin_synthase-like_b-brl"/>
</dbReference>
<evidence type="ECO:0000256" key="15">
    <source>
        <dbReference type="HAMAP-Rule" id="MF_01252"/>
    </source>
</evidence>
<feature type="site" description="Influences the redox potential of the prosthetic heme and FAD groups" evidence="15">
    <location>
        <position position="84"/>
    </location>
</feature>
<dbReference type="PROSITE" id="PS51384">
    <property type="entry name" value="FAD_FR"/>
    <property type="match status" value="1"/>
</dbReference>
<evidence type="ECO:0000256" key="13">
    <source>
        <dbReference type="ARBA" id="ARBA00048649"/>
    </source>
</evidence>
<keyword evidence="10 15" id="KW-0560">Oxidoreductase</keyword>
<comment type="cofactor">
    <cofactor evidence="15">
        <name>FAD</name>
        <dbReference type="ChEBI" id="CHEBI:57692"/>
    </cofactor>
    <text evidence="15">Binds 1 FAD per subunit.</text>
</comment>
<dbReference type="GO" id="GO:0008941">
    <property type="term" value="F:nitric oxide dioxygenase NAD(P)H activity"/>
    <property type="evidence" value="ECO:0007669"/>
    <property type="project" value="UniProtKB-UniRule"/>
</dbReference>
<dbReference type="SUPFAM" id="SSF52343">
    <property type="entry name" value="Ferredoxin reductase-like, C-terminal NADP-linked domain"/>
    <property type="match status" value="1"/>
</dbReference>
<proteinExistence type="inferred from homology"/>
<dbReference type="SUPFAM" id="SSF46458">
    <property type="entry name" value="Globin-like"/>
    <property type="match status" value="1"/>
</dbReference>
<keyword evidence="5 15" id="KW-0561">Oxygen transport</keyword>
<feature type="binding site" description="proximal binding residue" evidence="15">
    <location>
        <position position="85"/>
    </location>
    <ligand>
        <name>heme b</name>
        <dbReference type="ChEBI" id="CHEBI:60344"/>
    </ligand>
    <ligandPart>
        <name>Fe</name>
        <dbReference type="ChEBI" id="CHEBI:18248"/>
    </ligandPart>
</feature>
<dbReference type="InterPro" id="IPR012292">
    <property type="entry name" value="Globin/Proto"/>
</dbReference>
<dbReference type="InterPro" id="IPR001433">
    <property type="entry name" value="OxRdtase_FAD/NAD-bd"/>
</dbReference>
<dbReference type="Proteomes" id="UP000298246">
    <property type="component" value="Unassembled WGS sequence"/>
</dbReference>